<dbReference type="GO" id="GO:0003729">
    <property type="term" value="F:mRNA binding"/>
    <property type="evidence" value="ECO:0007669"/>
    <property type="project" value="TreeGrafter"/>
</dbReference>
<protein>
    <recommendedName>
        <fullName evidence="4">50S ribosomal protein L13</fullName>
    </recommendedName>
</protein>
<dbReference type="InterPro" id="IPR005823">
    <property type="entry name" value="Ribosomal_uL13_bac-type"/>
</dbReference>
<dbReference type="InterPro" id="IPR036899">
    <property type="entry name" value="Ribosomal_uL13_sf"/>
</dbReference>
<evidence type="ECO:0000256" key="4">
    <source>
        <dbReference type="ARBA" id="ARBA00035499"/>
    </source>
</evidence>
<reference evidence="5 6" key="1">
    <citation type="journal article" date="2016" name="Nat. Commun.">
        <title>Thousands of microbial genomes shed light on interconnected biogeochemical processes in an aquifer system.</title>
        <authorList>
            <person name="Anantharaman K."/>
            <person name="Brown C.T."/>
            <person name="Hug L.A."/>
            <person name="Sharon I."/>
            <person name="Castelle C.J."/>
            <person name="Probst A.J."/>
            <person name="Thomas B.C."/>
            <person name="Singh A."/>
            <person name="Wilkins M.J."/>
            <person name="Karaoz U."/>
            <person name="Brodie E.L."/>
            <person name="Williams K.H."/>
            <person name="Hubbard S.S."/>
            <person name="Banfield J.F."/>
        </authorList>
    </citation>
    <scope>NUCLEOTIDE SEQUENCE [LARGE SCALE GENOMIC DNA]</scope>
</reference>
<organism evidence="5 6">
    <name type="scientific">Candidatus Campbellbacteria bacterium RIFCSPLOWO2_02_35_12</name>
    <dbReference type="NCBI Taxonomy" id="1797580"/>
    <lineage>
        <taxon>Bacteria</taxon>
        <taxon>Candidatus Campbelliibacteriota</taxon>
    </lineage>
</organism>
<accession>A0A1F5EK83</accession>
<dbReference type="Gene3D" id="3.90.1180.10">
    <property type="entry name" value="Ribosomal protein L13"/>
    <property type="match status" value="1"/>
</dbReference>
<name>A0A1F5EK83_9BACT</name>
<dbReference type="EMBL" id="MFAC01000005">
    <property type="protein sequence ID" value="OGD67740.1"/>
    <property type="molecule type" value="Genomic_DNA"/>
</dbReference>
<dbReference type="AlphaFoldDB" id="A0A1F5EK83"/>
<proteinExistence type="inferred from homology"/>
<keyword evidence="2 5" id="KW-0689">Ribosomal protein</keyword>
<dbReference type="InterPro" id="IPR005822">
    <property type="entry name" value="Ribosomal_uL13"/>
</dbReference>
<evidence type="ECO:0000256" key="3">
    <source>
        <dbReference type="ARBA" id="ARBA00023274"/>
    </source>
</evidence>
<dbReference type="GO" id="GO:0017148">
    <property type="term" value="P:negative regulation of translation"/>
    <property type="evidence" value="ECO:0007669"/>
    <property type="project" value="TreeGrafter"/>
</dbReference>
<dbReference type="GO" id="GO:0006412">
    <property type="term" value="P:translation"/>
    <property type="evidence" value="ECO:0007669"/>
    <property type="project" value="InterPro"/>
</dbReference>
<dbReference type="SUPFAM" id="SSF52161">
    <property type="entry name" value="Ribosomal protein L13"/>
    <property type="match status" value="1"/>
</dbReference>
<evidence type="ECO:0000313" key="6">
    <source>
        <dbReference type="Proteomes" id="UP000186029"/>
    </source>
</evidence>
<dbReference type="Proteomes" id="UP000186029">
    <property type="component" value="Unassembled WGS sequence"/>
</dbReference>
<dbReference type="GO" id="GO:1990904">
    <property type="term" value="C:ribonucleoprotein complex"/>
    <property type="evidence" value="ECO:0007669"/>
    <property type="project" value="UniProtKB-KW"/>
</dbReference>
<dbReference type="GO" id="GO:0003735">
    <property type="term" value="F:structural constituent of ribosome"/>
    <property type="evidence" value="ECO:0007669"/>
    <property type="project" value="InterPro"/>
</dbReference>
<evidence type="ECO:0000256" key="2">
    <source>
        <dbReference type="ARBA" id="ARBA00022980"/>
    </source>
</evidence>
<evidence type="ECO:0000313" key="5">
    <source>
        <dbReference type="EMBL" id="OGD67740.1"/>
    </source>
</evidence>
<dbReference type="GO" id="GO:0005840">
    <property type="term" value="C:ribosome"/>
    <property type="evidence" value="ECO:0007669"/>
    <property type="project" value="UniProtKB-KW"/>
</dbReference>
<gene>
    <name evidence="5" type="ORF">A2Z61_00070</name>
</gene>
<comment type="similarity">
    <text evidence="1">Belongs to the universal ribosomal protein uL13 family.</text>
</comment>
<evidence type="ECO:0000256" key="1">
    <source>
        <dbReference type="ARBA" id="ARBA00006227"/>
    </source>
</evidence>
<dbReference type="Pfam" id="PF00572">
    <property type="entry name" value="Ribosomal_L13"/>
    <property type="match status" value="1"/>
</dbReference>
<keyword evidence="3" id="KW-0687">Ribonucleoprotein</keyword>
<dbReference type="STRING" id="1797580.A2Z61_00070"/>
<sequence>MKKIEINVEGEILGRIAVKAASLLMGKNSVSYAKNKIPDIEVVIKNASKLKITDAKKSGKIYTRYTGYPGGLRKEKMRKLILRKGNSEVIKKAVYGMLPSNKLRPKMMKRLIIEE</sequence>
<dbReference type="PANTHER" id="PTHR11545:SF2">
    <property type="entry name" value="LARGE RIBOSOMAL SUBUNIT PROTEIN UL13M"/>
    <property type="match status" value="1"/>
</dbReference>
<dbReference type="PIRSF" id="PIRSF002181">
    <property type="entry name" value="Ribosomal_L13"/>
    <property type="match status" value="1"/>
</dbReference>
<dbReference type="NCBIfam" id="TIGR01066">
    <property type="entry name" value="rplM_bact"/>
    <property type="match status" value="1"/>
</dbReference>
<comment type="caution">
    <text evidence="5">The sequence shown here is derived from an EMBL/GenBank/DDBJ whole genome shotgun (WGS) entry which is preliminary data.</text>
</comment>
<dbReference type="PANTHER" id="PTHR11545">
    <property type="entry name" value="RIBOSOMAL PROTEIN L13"/>
    <property type="match status" value="1"/>
</dbReference>